<dbReference type="SUPFAM" id="SSF161098">
    <property type="entry name" value="MetI-like"/>
    <property type="match status" value="1"/>
</dbReference>
<dbReference type="Proteomes" id="UP001296943">
    <property type="component" value="Unassembled WGS sequence"/>
</dbReference>
<feature type="domain" description="ABC transmembrane type-1" evidence="8">
    <location>
        <begin position="89"/>
        <end position="304"/>
    </location>
</feature>
<reference evidence="9 10" key="1">
    <citation type="submission" date="2021-01" db="EMBL/GenBank/DDBJ databases">
        <title>Genomic Encyclopedia of Type Strains, Phase IV (KMG-IV): sequencing the most valuable type-strain genomes for metagenomic binning, comparative biology and taxonomic classification.</title>
        <authorList>
            <person name="Goeker M."/>
        </authorList>
    </citation>
    <scope>NUCLEOTIDE SEQUENCE [LARGE SCALE GENOMIC DNA]</scope>
    <source>
        <strain evidence="9 10">DSM 23711</strain>
    </source>
</reference>
<keyword evidence="6 7" id="KW-0472">Membrane</keyword>
<keyword evidence="4 7" id="KW-0812">Transmembrane</keyword>
<dbReference type="PANTHER" id="PTHR43227:SF7">
    <property type="entry name" value="ARABINOOLIGOSACCHARIDES TRANSPORT SYSTEM PERMEASE PROTEIN ARAP"/>
    <property type="match status" value="1"/>
</dbReference>
<dbReference type="InterPro" id="IPR035906">
    <property type="entry name" value="MetI-like_sf"/>
</dbReference>
<organism evidence="9 10">
    <name type="scientific">Aquibacillus albus</name>
    <dbReference type="NCBI Taxonomy" id="1168171"/>
    <lineage>
        <taxon>Bacteria</taxon>
        <taxon>Bacillati</taxon>
        <taxon>Bacillota</taxon>
        <taxon>Bacilli</taxon>
        <taxon>Bacillales</taxon>
        <taxon>Bacillaceae</taxon>
        <taxon>Aquibacillus</taxon>
    </lineage>
</organism>
<dbReference type="InterPro" id="IPR000515">
    <property type="entry name" value="MetI-like"/>
</dbReference>
<evidence type="ECO:0000256" key="5">
    <source>
        <dbReference type="ARBA" id="ARBA00022989"/>
    </source>
</evidence>
<feature type="transmembrane region" description="Helical" evidence="7">
    <location>
        <begin position="282"/>
        <end position="303"/>
    </location>
</feature>
<comment type="caution">
    <text evidence="9">The sequence shown here is derived from an EMBL/GenBank/DDBJ whole genome shotgun (WGS) entry which is preliminary data.</text>
</comment>
<keyword evidence="2 7" id="KW-0813">Transport</keyword>
<dbReference type="EMBL" id="JAFBDR010000002">
    <property type="protein sequence ID" value="MBM7570124.1"/>
    <property type="molecule type" value="Genomic_DNA"/>
</dbReference>
<evidence type="ECO:0000313" key="9">
    <source>
        <dbReference type="EMBL" id="MBM7570124.1"/>
    </source>
</evidence>
<evidence type="ECO:0000256" key="1">
    <source>
        <dbReference type="ARBA" id="ARBA00004651"/>
    </source>
</evidence>
<dbReference type="PROSITE" id="PS50928">
    <property type="entry name" value="ABC_TM1"/>
    <property type="match status" value="1"/>
</dbReference>
<sequence length="314" mass="35799">MEPQETSTIKVSAKKRKSTENPIKKLIFSQKLAPYFFLTPFFLVLLIFFLYPIIELFRMSFQHILIGQTEWVGFANYKQMMNHHFFTAVKNTFIYTFWIIAILIPVPMALATLLNSKYLPFKNFFRSALFMPALVSVIVGGIFFSLMFGDTEKDFINSLLVQIGMEPQQWKLGAATGMFLMVSLNCWRMMGINVIYFLAGLQSIPNSLYEAAEIDGANTIQKFFRITVPMLKPVTLFVLIISIFGGLRMFEESYVFWKNGSPNDIGLTIVGYVYQQSFDYNAMGLGAAVSVILLLLALVIGLFQLKHFGAFKED</sequence>
<feature type="transmembrane region" description="Helical" evidence="7">
    <location>
        <begin position="93"/>
        <end position="116"/>
    </location>
</feature>
<comment type="similarity">
    <text evidence="7">Belongs to the binding-protein-dependent transport system permease family.</text>
</comment>
<feature type="transmembrane region" description="Helical" evidence="7">
    <location>
        <begin position="230"/>
        <end position="250"/>
    </location>
</feature>
<dbReference type="PANTHER" id="PTHR43227">
    <property type="entry name" value="BLL4140 PROTEIN"/>
    <property type="match status" value="1"/>
</dbReference>
<evidence type="ECO:0000256" key="2">
    <source>
        <dbReference type="ARBA" id="ARBA00022448"/>
    </source>
</evidence>
<protein>
    <submittedName>
        <fullName evidence="9">Arabinosaccharide transport system permease protein</fullName>
    </submittedName>
</protein>
<proteinExistence type="inferred from homology"/>
<comment type="subcellular location">
    <subcellularLocation>
        <location evidence="1 7">Cell membrane</location>
        <topology evidence="1 7">Multi-pass membrane protein</topology>
    </subcellularLocation>
</comment>
<gene>
    <name evidence="9" type="ORF">JOC48_000602</name>
</gene>
<keyword evidence="3" id="KW-1003">Cell membrane</keyword>
<evidence type="ECO:0000313" key="10">
    <source>
        <dbReference type="Proteomes" id="UP001296943"/>
    </source>
</evidence>
<name>A0ABS2MW56_9BACI</name>
<keyword evidence="10" id="KW-1185">Reference proteome</keyword>
<keyword evidence="5 7" id="KW-1133">Transmembrane helix</keyword>
<evidence type="ECO:0000256" key="7">
    <source>
        <dbReference type="RuleBase" id="RU363032"/>
    </source>
</evidence>
<evidence type="ECO:0000259" key="8">
    <source>
        <dbReference type="PROSITE" id="PS50928"/>
    </source>
</evidence>
<dbReference type="RefSeq" id="WP_204497556.1">
    <property type="nucleotide sequence ID" value="NZ_JAFBDR010000002.1"/>
</dbReference>
<evidence type="ECO:0000256" key="6">
    <source>
        <dbReference type="ARBA" id="ARBA00023136"/>
    </source>
</evidence>
<dbReference type="Gene3D" id="1.10.3720.10">
    <property type="entry name" value="MetI-like"/>
    <property type="match status" value="1"/>
</dbReference>
<evidence type="ECO:0000256" key="4">
    <source>
        <dbReference type="ARBA" id="ARBA00022692"/>
    </source>
</evidence>
<dbReference type="InterPro" id="IPR050809">
    <property type="entry name" value="UgpAE/MalFG_permease"/>
</dbReference>
<dbReference type="CDD" id="cd06261">
    <property type="entry name" value="TM_PBP2"/>
    <property type="match status" value="1"/>
</dbReference>
<evidence type="ECO:0000256" key="3">
    <source>
        <dbReference type="ARBA" id="ARBA00022475"/>
    </source>
</evidence>
<feature type="transmembrane region" description="Helical" evidence="7">
    <location>
        <begin position="128"/>
        <end position="149"/>
    </location>
</feature>
<dbReference type="Pfam" id="PF00528">
    <property type="entry name" value="BPD_transp_1"/>
    <property type="match status" value="1"/>
</dbReference>
<accession>A0ABS2MW56</accession>
<feature type="transmembrane region" description="Helical" evidence="7">
    <location>
        <begin position="32"/>
        <end position="54"/>
    </location>
</feature>